<dbReference type="PANTHER" id="PTHR45138">
    <property type="entry name" value="REGULATORY COMPONENTS OF SENSORY TRANSDUCTION SYSTEM"/>
    <property type="match status" value="1"/>
</dbReference>
<feature type="transmembrane region" description="Helical" evidence="1">
    <location>
        <begin position="140"/>
        <end position="158"/>
    </location>
</feature>
<name>A0A1M5WFM1_9CLOT</name>
<dbReference type="InterPro" id="IPR050469">
    <property type="entry name" value="Diguanylate_Cyclase"/>
</dbReference>
<dbReference type="SMART" id="SM00267">
    <property type="entry name" value="GGDEF"/>
    <property type="match status" value="1"/>
</dbReference>
<dbReference type="InterPro" id="IPR000160">
    <property type="entry name" value="GGDEF_dom"/>
</dbReference>
<dbReference type="Gene3D" id="3.30.70.270">
    <property type="match status" value="1"/>
</dbReference>
<dbReference type="GO" id="GO:0043709">
    <property type="term" value="P:cell adhesion involved in single-species biofilm formation"/>
    <property type="evidence" value="ECO:0007669"/>
    <property type="project" value="TreeGrafter"/>
</dbReference>
<evidence type="ECO:0000259" key="2">
    <source>
        <dbReference type="PROSITE" id="PS50887"/>
    </source>
</evidence>
<dbReference type="InterPro" id="IPR043128">
    <property type="entry name" value="Rev_trsase/Diguanyl_cyclase"/>
</dbReference>
<keyword evidence="4" id="KW-1185">Reference proteome</keyword>
<dbReference type="SUPFAM" id="SSF55073">
    <property type="entry name" value="Nucleotide cyclase"/>
    <property type="match status" value="1"/>
</dbReference>
<accession>A0A1M5WFM1</accession>
<dbReference type="PANTHER" id="PTHR45138:SF9">
    <property type="entry name" value="DIGUANYLATE CYCLASE DGCM-RELATED"/>
    <property type="match status" value="1"/>
</dbReference>
<evidence type="ECO:0000313" key="4">
    <source>
        <dbReference type="Proteomes" id="UP000184447"/>
    </source>
</evidence>
<feature type="transmembrane region" description="Helical" evidence="1">
    <location>
        <begin position="102"/>
        <end position="120"/>
    </location>
</feature>
<feature type="transmembrane region" description="Helical" evidence="1">
    <location>
        <begin position="170"/>
        <end position="190"/>
    </location>
</feature>
<keyword evidence="1" id="KW-1133">Transmembrane helix</keyword>
<dbReference type="PROSITE" id="PS50887">
    <property type="entry name" value="GGDEF"/>
    <property type="match status" value="1"/>
</dbReference>
<feature type="transmembrane region" description="Helical" evidence="1">
    <location>
        <begin position="196"/>
        <end position="212"/>
    </location>
</feature>
<dbReference type="EMBL" id="FQXM01000017">
    <property type="protein sequence ID" value="SHH86198.1"/>
    <property type="molecule type" value="Genomic_DNA"/>
</dbReference>
<proteinExistence type="predicted"/>
<feature type="transmembrane region" description="Helical" evidence="1">
    <location>
        <begin position="36"/>
        <end position="56"/>
    </location>
</feature>
<keyword evidence="1" id="KW-0812">Transmembrane</keyword>
<dbReference type="RefSeq" id="WP_073339091.1">
    <property type="nucleotide sequence ID" value="NZ_FQXM01000017.1"/>
</dbReference>
<feature type="domain" description="GGDEF" evidence="2">
    <location>
        <begin position="243"/>
        <end position="372"/>
    </location>
</feature>
<dbReference type="GO" id="GO:0005886">
    <property type="term" value="C:plasma membrane"/>
    <property type="evidence" value="ECO:0007669"/>
    <property type="project" value="TreeGrafter"/>
</dbReference>
<evidence type="ECO:0000256" key="1">
    <source>
        <dbReference type="SAM" id="Phobius"/>
    </source>
</evidence>
<feature type="transmembrane region" description="Helical" evidence="1">
    <location>
        <begin position="68"/>
        <end position="90"/>
    </location>
</feature>
<evidence type="ECO:0000313" key="3">
    <source>
        <dbReference type="EMBL" id="SHH86198.1"/>
    </source>
</evidence>
<gene>
    <name evidence="3" type="ORF">SAMN02745207_02860</name>
</gene>
<reference evidence="3 4" key="1">
    <citation type="submission" date="2016-11" db="EMBL/GenBank/DDBJ databases">
        <authorList>
            <person name="Jaros S."/>
            <person name="Januszkiewicz K."/>
            <person name="Wedrychowicz H."/>
        </authorList>
    </citation>
    <scope>NUCLEOTIDE SEQUENCE [LARGE SCALE GENOMIC DNA]</scope>
    <source>
        <strain evidence="3 4">DSM 8605</strain>
    </source>
</reference>
<sequence length="372" mass="43960">MNIITQIDLYIYSAIILLIIYFYIKTEKVKNDLSIIYFELIIYVCLWMLILEAISWVLDGNSYIINYWLNWILLLSNPLPLVSWLLYFDYKIHEDHKKIKKNFKIYMIPFIIIFVLLIYNNYNPIIFTIDNNMMYTRLKGMYIFPISEYSMFIIYLINLRKYKNHIDGRLIKTLLLVSIVPSIAALIQIFVYGVTLSWATMGLMVFITFIYVERETLLKDQLTGLSTRAQLENRLAFKLKRKIAFSIIMIDMNDFKVINDTYGHDEGDIALKTIASILHQSVKREDMICRYGGDEFVLLVESDNLNAGELIIARIQEKIKTYNNKEIKSYKLSISCGSKYVHLFNNIDSFSILRDADKQMYRNKMIKKNMSY</sequence>
<feature type="transmembrane region" description="Helical" evidence="1">
    <location>
        <begin position="6"/>
        <end position="24"/>
    </location>
</feature>
<dbReference type="Pfam" id="PF00990">
    <property type="entry name" value="GGDEF"/>
    <property type="match status" value="1"/>
</dbReference>
<protein>
    <submittedName>
        <fullName evidence="3">Diguanylate cyclase (GGDEF) domain-containing protein</fullName>
    </submittedName>
</protein>
<dbReference type="STRING" id="1121316.SAMN02745207_02860"/>
<dbReference type="GO" id="GO:1902201">
    <property type="term" value="P:negative regulation of bacterial-type flagellum-dependent cell motility"/>
    <property type="evidence" value="ECO:0007669"/>
    <property type="project" value="TreeGrafter"/>
</dbReference>
<dbReference type="InterPro" id="IPR029787">
    <property type="entry name" value="Nucleotide_cyclase"/>
</dbReference>
<dbReference type="AlphaFoldDB" id="A0A1M5WFM1"/>
<organism evidence="3 4">
    <name type="scientific">Clostridium grantii DSM 8605</name>
    <dbReference type="NCBI Taxonomy" id="1121316"/>
    <lineage>
        <taxon>Bacteria</taxon>
        <taxon>Bacillati</taxon>
        <taxon>Bacillota</taxon>
        <taxon>Clostridia</taxon>
        <taxon>Eubacteriales</taxon>
        <taxon>Clostridiaceae</taxon>
        <taxon>Clostridium</taxon>
    </lineage>
</organism>
<dbReference type="OrthoDB" id="9805474at2"/>
<dbReference type="GO" id="GO:0052621">
    <property type="term" value="F:diguanylate cyclase activity"/>
    <property type="evidence" value="ECO:0007669"/>
    <property type="project" value="TreeGrafter"/>
</dbReference>
<dbReference type="NCBIfam" id="TIGR00254">
    <property type="entry name" value="GGDEF"/>
    <property type="match status" value="1"/>
</dbReference>
<dbReference type="CDD" id="cd01949">
    <property type="entry name" value="GGDEF"/>
    <property type="match status" value="1"/>
</dbReference>
<dbReference type="Proteomes" id="UP000184447">
    <property type="component" value="Unassembled WGS sequence"/>
</dbReference>
<keyword evidence="1" id="KW-0472">Membrane</keyword>